<keyword evidence="1" id="KW-1133">Transmembrane helix</keyword>
<dbReference type="OrthoDB" id="387321at2759"/>
<dbReference type="VEuPathDB" id="PlasmoDB:PVW1_100007300"/>
<reference evidence="2" key="1">
    <citation type="submission" date="2016-07" db="EMBL/GenBank/DDBJ databases">
        <authorList>
            <consortium name="Pathogen Informatics"/>
        </authorList>
    </citation>
    <scope>NUCLEOTIDE SEQUENCE</scope>
</reference>
<organism evidence="2">
    <name type="scientific">Plasmodium vivax</name>
    <name type="common">malaria parasite P. vivax</name>
    <dbReference type="NCBI Taxonomy" id="5855"/>
    <lineage>
        <taxon>Eukaryota</taxon>
        <taxon>Sar</taxon>
        <taxon>Alveolata</taxon>
        <taxon>Apicomplexa</taxon>
        <taxon>Aconoidasida</taxon>
        <taxon>Haemosporida</taxon>
        <taxon>Plasmodiidae</taxon>
        <taxon>Plasmodium</taxon>
        <taxon>Plasmodium (Plasmodium)</taxon>
    </lineage>
</organism>
<dbReference type="AlphaFoldDB" id="A0A565A7V5"/>
<evidence type="ECO:0000313" key="2">
    <source>
        <dbReference type="EMBL" id="VVA00085.1"/>
    </source>
</evidence>
<feature type="transmembrane region" description="Helical" evidence="1">
    <location>
        <begin position="248"/>
        <end position="268"/>
    </location>
</feature>
<protein>
    <submittedName>
        <fullName evidence="2">VIR protein</fullName>
    </submittedName>
</protein>
<accession>A0A565A7V5</accession>
<name>A0A565A7V5_PLAVI</name>
<dbReference type="VEuPathDB" id="PlasmoDB:PVPAM_050007100"/>
<dbReference type="InterPro" id="IPR008780">
    <property type="entry name" value="Plasmodium_Vir"/>
</dbReference>
<gene>
    <name evidence="2" type="ORF">PVP01_0007970</name>
</gene>
<dbReference type="Pfam" id="PF05795">
    <property type="entry name" value="Plasmodium_Vir"/>
    <property type="match status" value="1"/>
</dbReference>
<keyword evidence="1" id="KW-0812">Transmembrane</keyword>
<dbReference type="VEuPathDB" id="PlasmoDB:PVP01_0007970"/>
<evidence type="ECO:0000256" key="1">
    <source>
        <dbReference type="SAM" id="Phobius"/>
    </source>
</evidence>
<sequence length="325" mass="38424">MPCTKDLGIYQFCKNSPYYQQILMYVENKKSDVNGEKGCESLSTNLTFSNDSTSEKICKEFKFLYKSFRTIKANDTKEVDIYSYSDCDFLNYWLNDKLRKSVNDGDTIDVRGFYNEIKNKNPEFFSDNKDLEEYMKIIDPEILKNMELLYDLYDNERKILNILLNPDENDPKNNECSVYRDHCLKKYVEAINRCYGIYDEFYKALKDFKSSYNYTIVQGKEDTYNCRGKTQYELNDYDPVLEREEKKIMLIQGLTSFLMLILTFPLIYKFTPFGPFLQGKIKKVKHMWKSPKKIKEKLSSSSMDIGNNISDNEKYKLAYNSVSNE</sequence>
<keyword evidence="1" id="KW-0472">Membrane</keyword>
<dbReference type="EMBL" id="FLZR02000032">
    <property type="protein sequence ID" value="VVA00085.1"/>
    <property type="molecule type" value="Genomic_DNA"/>
</dbReference>
<dbReference type="Proteomes" id="UP000220605">
    <property type="component" value="Unassembled WGS sequence"/>
</dbReference>
<proteinExistence type="predicted"/>